<feature type="domain" description="NAD-dependent epimerase/dehydratase" evidence="1">
    <location>
        <begin position="32"/>
        <end position="253"/>
    </location>
</feature>
<dbReference type="SUPFAM" id="SSF51735">
    <property type="entry name" value="NAD(P)-binding Rossmann-fold domains"/>
    <property type="match status" value="1"/>
</dbReference>
<evidence type="ECO:0000313" key="2">
    <source>
        <dbReference type="EMBL" id="QNV40791.1"/>
    </source>
</evidence>
<dbReference type="InterPro" id="IPR036291">
    <property type="entry name" value="NAD(P)-bd_dom_sf"/>
</dbReference>
<evidence type="ECO:0000259" key="1">
    <source>
        <dbReference type="Pfam" id="PF01370"/>
    </source>
</evidence>
<gene>
    <name evidence="2" type="ORF">IDM48_05215</name>
</gene>
<dbReference type="AlphaFoldDB" id="A0A7H2BM95"/>
<protein>
    <submittedName>
        <fullName evidence="2">NAD-dependent epimerase/dehydratase family protein</fullName>
    </submittedName>
</protein>
<dbReference type="PANTHER" id="PTHR48079:SF6">
    <property type="entry name" value="NAD(P)-BINDING DOMAIN-CONTAINING PROTEIN-RELATED"/>
    <property type="match status" value="1"/>
</dbReference>
<proteinExistence type="predicted"/>
<dbReference type="Proteomes" id="UP000516421">
    <property type="component" value="Chromosome"/>
</dbReference>
<evidence type="ECO:0000313" key="3">
    <source>
        <dbReference type="Proteomes" id="UP000516421"/>
    </source>
</evidence>
<dbReference type="KEGG" id="rama:IDM48_05215"/>
<name>A0A7H2BM95_9MICC</name>
<dbReference type="EMBL" id="CP061538">
    <property type="protein sequence ID" value="QNV40791.1"/>
    <property type="molecule type" value="Genomic_DNA"/>
</dbReference>
<reference evidence="2 3" key="1">
    <citation type="submission" date="2020-09" db="EMBL/GenBank/DDBJ databases">
        <title>Investigation of environmental microbe.</title>
        <authorList>
            <person name="Ou Y."/>
            <person name="Kang Q."/>
        </authorList>
    </citation>
    <scope>NUCLEOTIDE SEQUENCE [LARGE SCALE GENOMIC DNA]</scope>
    <source>
        <strain evidence="2 3">KJZ-9</strain>
    </source>
</reference>
<organism evidence="2 3">
    <name type="scientific">Rothia amarae</name>
    <dbReference type="NCBI Taxonomy" id="169480"/>
    <lineage>
        <taxon>Bacteria</taxon>
        <taxon>Bacillati</taxon>
        <taxon>Actinomycetota</taxon>
        <taxon>Actinomycetes</taxon>
        <taxon>Micrococcales</taxon>
        <taxon>Micrococcaceae</taxon>
        <taxon>Rothia</taxon>
    </lineage>
</organism>
<dbReference type="PANTHER" id="PTHR48079">
    <property type="entry name" value="PROTEIN YEEZ"/>
    <property type="match status" value="1"/>
</dbReference>
<dbReference type="RefSeq" id="WP_190618420.1">
    <property type="nucleotide sequence ID" value="NZ_CP061538.1"/>
</dbReference>
<keyword evidence="3" id="KW-1185">Reference proteome</keyword>
<dbReference type="GO" id="GO:0004029">
    <property type="term" value="F:aldehyde dehydrogenase (NAD+) activity"/>
    <property type="evidence" value="ECO:0007669"/>
    <property type="project" value="TreeGrafter"/>
</dbReference>
<sequence>MTSAVEVIEVTGAFSQRPVAEEDFAPRRDERVFVTGASGMLGREVSLELLRQGFDVTVFQRSDSGVGELLPESVRERFRQVRGAVTDMKAVQEGLEGAHGVIHLAAKVSFAGQWDEFVETNVRGTRVVLEMAKEAGISRFLFISSPSVAHTGTAFMGEGNGPATPELARGHYARSKALAENLALESDSDDFWVGVLRPHIVWGPGDTQLVERVLDRSARGTLPLLNNGTALIDTTYIDNAVDAIVAGYQRLENIHGTPLVVTNGQPREVAELLGGMCEAVGIPAPSRSVPASVARAAGAVIEKVWSVRPGKDEPPMTKFLAEQLSTSHWFDQKQTRELLDWSPAVSIEEGYARLGEYYGNRYKS</sequence>
<dbReference type="GO" id="GO:0005737">
    <property type="term" value="C:cytoplasm"/>
    <property type="evidence" value="ECO:0007669"/>
    <property type="project" value="TreeGrafter"/>
</dbReference>
<dbReference type="InterPro" id="IPR001509">
    <property type="entry name" value="Epimerase_deHydtase"/>
</dbReference>
<dbReference type="Pfam" id="PF01370">
    <property type="entry name" value="Epimerase"/>
    <property type="match status" value="1"/>
</dbReference>
<dbReference type="Gene3D" id="3.40.50.720">
    <property type="entry name" value="NAD(P)-binding Rossmann-like Domain"/>
    <property type="match status" value="1"/>
</dbReference>
<dbReference type="InterPro" id="IPR051783">
    <property type="entry name" value="NAD(P)-dependent_oxidoreduct"/>
</dbReference>
<accession>A0A7H2BM95</accession>